<keyword evidence="3" id="KW-1185">Reference proteome</keyword>
<dbReference type="AlphaFoldDB" id="A0A1C6RKR2"/>
<accession>A0A1C6RKR2</accession>
<sequence>MTSLPCQDGCWGGLQDLTVGYGYRPVRAAGWLAALLVVGTTMLGLNPPRAVEPGKAPDFVASIYTLDLILPVIDLGQQSAFHPVGASVWFAYALIAAGLLL</sequence>
<dbReference type="Proteomes" id="UP000199413">
    <property type="component" value="Unassembled WGS sequence"/>
</dbReference>
<keyword evidence="1" id="KW-0472">Membrane</keyword>
<protein>
    <submittedName>
        <fullName evidence="2">Uncharacterized protein</fullName>
    </submittedName>
</protein>
<proteinExistence type="predicted"/>
<keyword evidence="1" id="KW-0812">Transmembrane</keyword>
<keyword evidence="1" id="KW-1133">Transmembrane helix</keyword>
<organism evidence="2 3">
    <name type="scientific">Micromonospora rhizosphaerae</name>
    <dbReference type="NCBI Taxonomy" id="568872"/>
    <lineage>
        <taxon>Bacteria</taxon>
        <taxon>Bacillati</taxon>
        <taxon>Actinomycetota</taxon>
        <taxon>Actinomycetes</taxon>
        <taxon>Micromonosporales</taxon>
        <taxon>Micromonosporaceae</taxon>
        <taxon>Micromonospora</taxon>
    </lineage>
</organism>
<evidence type="ECO:0000256" key="1">
    <source>
        <dbReference type="SAM" id="Phobius"/>
    </source>
</evidence>
<gene>
    <name evidence="2" type="ORF">GA0070624_1372</name>
</gene>
<reference evidence="3" key="1">
    <citation type="submission" date="2016-06" db="EMBL/GenBank/DDBJ databases">
        <authorList>
            <person name="Varghese N."/>
            <person name="Submissions Spin"/>
        </authorList>
    </citation>
    <scope>NUCLEOTIDE SEQUENCE [LARGE SCALE GENOMIC DNA]</scope>
    <source>
        <strain evidence="3">DSM 45431</strain>
    </source>
</reference>
<dbReference type="EMBL" id="FMHV01000002">
    <property type="protein sequence ID" value="SCL17762.1"/>
    <property type="molecule type" value="Genomic_DNA"/>
</dbReference>
<evidence type="ECO:0000313" key="3">
    <source>
        <dbReference type="Proteomes" id="UP000199413"/>
    </source>
</evidence>
<evidence type="ECO:0000313" key="2">
    <source>
        <dbReference type="EMBL" id="SCL17762.1"/>
    </source>
</evidence>
<name>A0A1C6RKR2_9ACTN</name>
<dbReference type="STRING" id="568872.GA0070624_1372"/>
<feature type="transmembrane region" description="Helical" evidence="1">
    <location>
        <begin position="28"/>
        <end position="45"/>
    </location>
</feature>
<feature type="transmembrane region" description="Helical" evidence="1">
    <location>
        <begin position="79"/>
        <end position="100"/>
    </location>
</feature>